<feature type="region of interest" description="Disordered" evidence="2">
    <location>
        <begin position="774"/>
        <end position="798"/>
    </location>
</feature>
<keyword evidence="1" id="KW-0235">DNA replication</keyword>
<dbReference type="Gramene" id="Solyc02g081590.3.1">
    <property type="protein sequence ID" value="Solyc02g081590.3.1"/>
    <property type="gene ID" value="Solyc02g081590.3"/>
</dbReference>
<dbReference type="OrthoDB" id="1301824at2759"/>
<feature type="region of interest" description="Disordered" evidence="2">
    <location>
        <begin position="722"/>
        <end position="746"/>
    </location>
</feature>
<dbReference type="Pfam" id="PF14826">
    <property type="entry name" value="FACT-Spt16_Nlob"/>
    <property type="match status" value="2"/>
</dbReference>
<sequence>MKKELFGKRLTAFYNSLIFNKKDSWGNSDAVVIHSQQQENPNSLSSQFYLWLMGEKHDDTTVIFTPIGIFFFCTQKNYSKIRSLSCCATVMSKQPVSVQLKAKNDEGFAFIDSTIRQARVIRNSKGFTGVFDDDCNWPFVVGYIEGEYPKSKFFWNCMNDLEPKKYKVITVDSGINKMIHAADKPISGRELEFLQSLFTTFCPEDEKQLFFRGNQPGLLVKEKNDLESKFGRVGLSEKRRSNLGSEFDKTRLFCGDKSVSGVDDLTKNDLDFLEMLGSIERFSLPREERDKYKVANMSRDHKAGNKNGDQVFKSGSSILDGRKDKLKEISKHVDDVFKFGSSKLDAKDFKSKTFGERKKDVDQLFQFGEQCKIGEKRGRNNQPQLVMEENKGTKDVEQLTEKITAFYSSWRKYKEEKWGKADVLVITSPSVAPVEDWSRSFLVWLLDGEFLDTTAVFTDTGIEFLCTKESFFRLRTIGICMTKIAKLTVSVQLKKRGEQCVDWLKKTLRQVNTAAKSKPNWCPLVVGCIFGESGEIEVLSRSRMFEVAYVNNALTDLLEQGNFVKAERFAAQQSTLPKQFQMLSLGTRGSANTANAVSFSELAKIRSMDDNSYLSEELLRDAKTPTDGRVDNGGPVEQTKPEENKEDNSSRKLADKMMLLDIKEGDVETSITEDSAEENPLCMLFNDENSPLLQVKERGEQSGPTAEGGIDYSVQPTGVIDAASESSLPDDNNGISRKDSVGSDDDWTLVEMECQGKETEVAERVSWGRWFMGKTGKSFGFKDEVTDEAPSKRTKADP</sequence>
<keyword evidence="1" id="KW-0804">Transcription</keyword>
<dbReference type="SMART" id="SM01285">
    <property type="entry name" value="FACT-Spt16_Nlob"/>
    <property type="match status" value="1"/>
</dbReference>
<keyword evidence="1" id="KW-0805">Transcription regulation</keyword>
<dbReference type="Gene3D" id="3.40.350.10">
    <property type="entry name" value="Creatinase/prolidase N-terminal domain"/>
    <property type="match status" value="2"/>
</dbReference>
<protein>
    <recommendedName>
        <fullName evidence="1">FACT complex subunit</fullName>
    </recommendedName>
</protein>
<dbReference type="GO" id="GO:0031491">
    <property type="term" value="F:nucleosome binding"/>
    <property type="evidence" value="ECO:0000318"/>
    <property type="project" value="GO_Central"/>
</dbReference>
<keyword evidence="5" id="KW-1185">Reference proteome</keyword>
<dbReference type="GO" id="GO:0006281">
    <property type="term" value="P:DNA repair"/>
    <property type="evidence" value="ECO:0007669"/>
    <property type="project" value="UniProtKB-UniRule"/>
</dbReference>
<dbReference type="SMR" id="A0A3Q7F6D4"/>
<keyword evidence="1" id="KW-0158">Chromosome</keyword>
<keyword evidence="1" id="KW-0539">Nucleus</keyword>
<dbReference type="AlphaFoldDB" id="A0A3Q7F6D4"/>
<dbReference type="PaxDb" id="4081-Solyc02g081590.2.1"/>
<dbReference type="EnsemblPlants" id="Solyc02g081590.3.1">
    <property type="protein sequence ID" value="Solyc02g081590.3.1"/>
    <property type="gene ID" value="Solyc02g081590.3"/>
</dbReference>
<reference evidence="4" key="1">
    <citation type="journal article" date="2012" name="Nature">
        <title>The tomato genome sequence provides insights into fleshy fruit evolution.</title>
        <authorList>
            <consortium name="Tomato Genome Consortium"/>
        </authorList>
    </citation>
    <scope>NUCLEOTIDE SEQUENCE [LARGE SCALE GENOMIC DNA]</scope>
    <source>
        <strain evidence="4">cv. Heinz 1706</strain>
    </source>
</reference>
<feature type="domain" description="FACT complex subunit SPT16 N-terminal lobe" evidence="3">
    <location>
        <begin position="1"/>
        <end position="175"/>
    </location>
</feature>
<comment type="subunit">
    <text evidence="1">Component of the FACT complex.</text>
</comment>
<comment type="function">
    <text evidence="1">Component of the FACT complex, a general chromatin factor that acts to reorganize nucleosomes. The FACT complex is involved in multiple processes that require DNA as a template such as mRNA elongation, DNA replication and DNA repair. During transcription elongation the FACT complex acts as a histone chaperone that both destabilizes and restores nucleosomal structure. It facilitates the passage of RNA polymerase II and transcription by promoting the dissociation of one histone H2A-H2B dimer from the nucleosome, then subsequently promotes the reestablishment of the nucleosome following the passage of RNA polymerase II.</text>
</comment>
<evidence type="ECO:0000313" key="4">
    <source>
        <dbReference type="EnsemblPlants" id="Solyc02g081590.3.1"/>
    </source>
</evidence>
<evidence type="ECO:0000259" key="3">
    <source>
        <dbReference type="SMART" id="SM01285"/>
    </source>
</evidence>
<dbReference type="GO" id="GO:0006368">
    <property type="term" value="P:transcription elongation by RNA polymerase II"/>
    <property type="evidence" value="ECO:0000318"/>
    <property type="project" value="GO_Central"/>
</dbReference>
<reference evidence="4" key="2">
    <citation type="submission" date="2019-01" db="UniProtKB">
        <authorList>
            <consortium name="EnsemblPlants"/>
        </authorList>
    </citation>
    <scope>IDENTIFICATION</scope>
    <source>
        <strain evidence="4">cv. Heinz 1706</strain>
    </source>
</reference>
<dbReference type="InterPro" id="IPR029149">
    <property type="entry name" value="Creatin/AminoP/Spt16_N"/>
</dbReference>
<gene>
    <name evidence="4" type="primary">LOC101260294</name>
</gene>
<feature type="compositionally biased region" description="Basic and acidic residues" evidence="2">
    <location>
        <begin position="639"/>
        <end position="654"/>
    </location>
</feature>
<dbReference type="STRING" id="4081.A0A3Q7F6D4"/>
<accession>A0A3Q7F6D4</accession>
<dbReference type="PANTHER" id="PTHR13980:SF21">
    <property type="entry name" value="FACT COMPLEX SUBUNIT"/>
    <property type="match status" value="1"/>
</dbReference>
<name>A0A3Q7F6D4_SOLLC</name>
<proteinExistence type="inferred from homology"/>
<evidence type="ECO:0000313" key="5">
    <source>
        <dbReference type="Proteomes" id="UP000004994"/>
    </source>
</evidence>
<feature type="compositionally biased region" description="Basic and acidic residues" evidence="2">
    <location>
        <begin position="780"/>
        <end position="798"/>
    </location>
</feature>
<organism evidence="4">
    <name type="scientific">Solanum lycopersicum</name>
    <name type="common">Tomato</name>
    <name type="synonym">Lycopersicon esculentum</name>
    <dbReference type="NCBI Taxonomy" id="4081"/>
    <lineage>
        <taxon>Eukaryota</taxon>
        <taxon>Viridiplantae</taxon>
        <taxon>Streptophyta</taxon>
        <taxon>Embryophyta</taxon>
        <taxon>Tracheophyta</taxon>
        <taxon>Spermatophyta</taxon>
        <taxon>Magnoliopsida</taxon>
        <taxon>eudicotyledons</taxon>
        <taxon>Gunneridae</taxon>
        <taxon>Pentapetalae</taxon>
        <taxon>asterids</taxon>
        <taxon>lamiids</taxon>
        <taxon>Solanales</taxon>
        <taxon>Solanaceae</taxon>
        <taxon>Solanoideae</taxon>
        <taxon>Solaneae</taxon>
        <taxon>Solanum</taxon>
        <taxon>Solanum subgen. Lycopersicon</taxon>
    </lineage>
</organism>
<evidence type="ECO:0000256" key="1">
    <source>
        <dbReference type="RuleBase" id="RU367052"/>
    </source>
</evidence>
<keyword evidence="1" id="KW-0227">DNA damage</keyword>
<dbReference type="OMA" id="SSQFYLW"/>
<keyword evidence="1" id="KW-0234">DNA repair</keyword>
<dbReference type="GO" id="GO:0035101">
    <property type="term" value="C:FACT complex"/>
    <property type="evidence" value="ECO:0000318"/>
    <property type="project" value="GO_Central"/>
</dbReference>
<feature type="region of interest" description="Disordered" evidence="2">
    <location>
        <begin position="620"/>
        <end position="654"/>
    </location>
</feature>
<dbReference type="PANTHER" id="PTHR13980">
    <property type="entry name" value="CDC68 RELATED"/>
    <property type="match status" value="1"/>
</dbReference>
<dbReference type="RefSeq" id="XP_004232650.1">
    <property type="nucleotide sequence ID" value="XM_004232602.5"/>
</dbReference>
<comment type="subcellular location">
    <subcellularLocation>
        <location evidence="1">Nucleus</location>
    </subcellularLocation>
    <subcellularLocation>
        <location evidence="1">Chromosome</location>
    </subcellularLocation>
</comment>
<dbReference type="InParanoid" id="A0A3Q7F6D4"/>
<dbReference type="InterPro" id="IPR029148">
    <property type="entry name" value="FACT-SPT16_Nlobe"/>
</dbReference>
<dbReference type="Proteomes" id="UP000004994">
    <property type="component" value="Chromosome 2"/>
</dbReference>
<evidence type="ECO:0000256" key="2">
    <source>
        <dbReference type="SAM" id="MobiDB-lite"/>
    </source>
</evidence>
<feature type="compositionally biased region" description="Basic and acidic residues" evidence="2">
    <location>
        <begin position="620"/>
        <end position="630"/>
    </location>
</feature>
<dbReference type="KEGG" id="sly:101260294"/>
<dbReference type="GeneID" id="101260294"/>
<dbReference type="GO" id="GO:0006260">
    <property type="term" value="P:DNA replication"/>
    <property type="evidence" value="ECO:0007669"/>
    <property type="project" value="UniProtKB-KW"/>
</dbReference>
<feature type="compositionally biased region" description="Polar residues" evidence="2">
    <location>
        <begin position="724"/>
        <end position="735"/>
    </location>
</feature>
<dbReference type="InterPro" id="IPR040258">
    <property type="entry name" value="Spt16"/>
</dbReference>
<comment type="similarity">
    <text evidence="1">Belongs to the peptidase M24 family. SPT16 subfamily.</text>
</comment>